<comment type="caution">
    <text evidence="2">The sequence shown here is derived from an EMBL/GenBank/DDBJ whole genome shotgun (WGS) entry which is preliminary data.</text>
</comment>
<dbReference type="RefSeq" id="WP_202992941.1">
    <property type="nucleotide sequence ID" value="NZ_JAENHO010000005.1"/>
</dbReference>
<protein>
    <submittedName>
        <fullName evidence="2">Uncharacterized protein</fullName>
    </submittedName>
</protein>
<organism evidence="2 3">
    <name type="scientific">Paractinoplanes lichenicola</name>
    <dbReference type="NCBI Taxonomy" id="2802976"/>
    <lineage>
        <taxon>Bacteria</taxon>
        <taxon>Bacillati</taxon>
        <taxon>Actinomycetota</taxon>
        <taxon>Actinomycetes</taxon>
        <taxon>Micromonosporales</taxon>
        <taxon>Micromonosporaceae</taxon>
        <taxon>Paractinoplanes</taxon>
    </lineage>
</organism>
<accession>A0ABS1VNU6</accession>
<dbReference type="Proteomes" id="UP000598996">
    <property type="component" value="Unassembled WGS sequence"/>
</dbReference>
<feature type="region of interest" description="Disordered" evidence="1">
    <location>
        <begin position="97"/>
        <end position="118"/>
    </location>
</feature>
<keyword evidence="3" id="KW-1185">Reference proteome</keyword>
<name>A0ABS1VNU6_9ACTN</name>
<reference evidence="2 3" key="1">
    <citation type="submission" date="2021-01" db="EMBL/GenBank/DDBJ databases">
        <title>Actinoplanes sp. nov. LDG1-01 isolated from lichen.</title>
        <authorList>
            <person name="Saeng-In P."/>
            <person name="Phongsopitanun W."/>
            <person name="Kanchanasin P."/>
            <person name="Yuki M."/>
            <person name="Kudo T."/>
            <person name="Ohkuma M."/>
            <person name="Tanasupawat S."/>
        </authorList>
    </citation>
    <scope>NUCLEOTIDE SEQUENCE [LARGE SCALE GENOMIC DNA]</scope>
    <source>
        <strain evidence="2 3">LDG1-01</strain>
    </source>
</reference>
<proteinExistence type="predicted"/>
<evidence type="ECO:0000256" key="1">
    <source>
        <dbReference type="SAM" id="MobiDB-lite"/>
    </source>
</evidence>
<dbReference type="EMBL" id="JAENHO010000005">
    <property type="protein sequence ID" value="MBL7256405.1"/>
    <property type="molecule type" value="Genomic_DNA"/>
</dbReference>
<gene>
    <name evidence="2" type="ORF">JKJ07_19085</name>
</gene>
<evidence type="ECO:0000313" key="2">
    <source>
        <dbReference type="EMBL" id="MBL7256405.1"/>
    </source>
</evidence>
<evidence type="ECO:0000313" key="3">
    <source>
        <dbReference type="Proteomes" id="UP000598996"/>
    </source>
</evidence>
<sequence length="118" mass="13243">MTFSVLAGIVALLVLLFVLSEILSAVLPLIIVLTCVPERERETLARILAAIDSSRRLRLWSALRLAVALRRQELRIAREVRDPRRNPYAHLNAHFADIPGDAPLNQPYDRAEPVSPVD</sequence>